<accession>A0A168DN50</accession>
<name>A0A168DN50_CORDF</name>
<feature type="chain" id="PRO_5007896308" evidence="1">
    <location>
        <begin position="18"/>
        <end position="142"/>
    </location>
</feature>
<dbReference type="AlphaFoldDB" id="A0A168DN50"/>
<protein>
    <submittedName>
        <fullName evidence="2">Uncharacterized protein</fullName>
    </submittedName>
</protein>
<keyword evidence="3" id="KW-1185">Reference proteome</keyword>
<evidence type="ECO:0000256" key="1">
    <source>
        <dbReference type="SAM" id="SignalP"/>
    </source>
</evidence>
<evidence type="ECO:0000313" key="3">
    <source>
        <dbReference type="Proteomes" id="UP000076881"/>
    </source>
</evidence>
<feature type="signal peptide" evidence="1">
    <location>
        <begin position="1"/>
        <end position="17"/>
    </location>
</feature>
<evidence type="ECO:0000313" key="2">
    <source>
        <dbReference type="EMBL" id="OAA72810.1"/>
    </source>
</evidence>
<gene>
    <name evidence="2" type="ORF">LEL_08594</name>
</gene>
<reference evidence="2 3" key="1">
    <citation type="journal article" date="2016" name="Genome Biol. Evol.">
        <title>Divergent and convergent evolution of fungal pathogenicity.</title>
        <authorList>
            <person name="Shang Y."/>
            <person name="Xiao G."/>
            <person name="Zheng P."/>
            <person name="Cen K."/>
            <person name="Zhan S."/>
            <person name="Wang C."/>
        </authorList>
    </citation>
    <scope>NUCLEOTIDE SEQUENCE [LARGE SCALE GENOMIC DNA]</scope>
    <source>
        <strain evidence="2 3">RCEF 1005</strain>
    </source>
</reference>
<keyword evidence="1" id="KW-0732">Signal</keyword>
<proteinExistence type="predicted"/>
<dbReference type="EMBL" id="AZHF01000007">
    <property type="protein sequence ID" value="OAA72810.1"/>
    <property type="molecule type" value="Genomic_DNA"/>
</dbReference>
<sequence length="142" mass="15677">MKFLAQFLLSLPAYVQAAVAAPRAGGVYCTFFSEKDCKGDNSVAFYVNNDGCFSANGKSVDCQRFEISALKPRLIQSPVSNDQNCYCQSHCSHLNLQLKTCWNLEDEGVNMDYNTYSFINDGGGGDSKTAKPLQPSSWSYQQ</sequence>
<organism evidence="2 3">
    <name type="scientific">Akanthomyces lecanii RCEF 1005</name>
    <dbReference type="NCBI Taxonomy" id="1081108"/>
    <lineage>
        <taxon>Eukaryota</taxon>
        <taxon>Fungi</taxon>
        <taxon>Dikarya</taxon>
        <taxon>Ascomycota</taxon>
        <taxon>Pezizomycotina</taxon>
        <taxon>Sordariomycetes</taxon>
        <taxon>Hypocreomycetidae</taxon>
        <taxon>Hypocreales</taxon>
        <taxon>Cordycipitaceae</taxon>
        <taxon>Akanthomyces</taxon>
        <taxon>Cordyceps confragosa</taxon>
    </lineage>
</organism>
<comment type="caution">
    <text evidence="2">The sequence shown here is derived from an EMBL/GenBank/DDBJ whole genome shotgun (WGS) entry which is preliminary data.</text>
</comment>
<dbReference type="Proteomes" id="UP000076881">
    <property type="component" value="Unassembled WGS sequence"/>
</dbReference>